<reference evidence="13" key="1">
    <citation type="submission" date="2020-03" db="EMBL/GenBank/DDBJ databases">
        <title>Studies in the Genomics of Life Span.</title>
        <authorList>
            <person name="Glass D."/>
        </authorList>
    </citation>
    <scope>NUCLEOTIDE SEQUENCE</scope>
    <source>
        <strain evidence="13">SUZIE</strain>
        <tissue evidence="13">Muscle</tissue>
    </source>
</reference>
<comment type="caution">
    <text evidence="13">The sequence shown here is derived from an EMBL/GenBank/DDBJ whole genome shotgun (WGS) entry which is preliminary data.</text>
</comment>
<evidence type="ECO:0000256" key="10">
    <source>
        <dbReference type="ARBA" id="ARBA00023224"/>
    </source>
</evidence>
<comment type="subcellular location">
    <subcellularLocation>
        <location evidence="1">Cell membrane</location>
        <topology evidence="1">Multi-pass membrane protein</topology>
    </subcellularLocation>
</comment>
<dbReference type="SUPFAM" id="SSF81321">
    <property type="entry name" value="Family A G protein-coupled receptor-like"/>
    <property type="match status" value="1"/>
</dbReference>
<dbReference type="GO" id="GO:0004984">
    <property type="term" value="F:olfactory receptor activity"/>
    <property type="evidence" value="ECO:0007669"/>
    <property type="project" value="InterPro"/>
</dbReference>
<dbReference type="PROSITE" id="PS50262">
    <property type="entry name" value="G_PROTEIN_RECEP_F1_2"/>
    <property type="match status" value="1"/>
</dbReference>
<keyword evidence="14" id="KW-1185">Reference proteome</keyword>
<keyword evidence="2" id="KW-1003">Cell membrane</keyword>
<keyword evidence="3" id="KW-0716">Sensory transduction</keyword>
<evidence type="ECO:0000256" key="1">
    <source>
        <dbReference type="ARBA" id="ARBA00004651"/>
    </source>
</evidence>
<name>A0AA41N774_SCICA</name>
<dbReference type="Proteomes" id="UP001166674">
    <property type="component" value="Unassembled WGS sequence"/>
</dbReference>
<evidence type="ECO:0000256" key="8">
    <source>
        <dbReference type="ARBA" id="ARBA00023136"/>
    </source>
</evidence>
<dbReference type="PANTHER" id="PTHR26452">
    <property type="entry name" value="OLFACTORY RECEPTOR"/>
    <property type="match status" value="1"/>
</dbReference>
<evidence type="ECO:0000256" key="2">
    <source>
        <dbReference type="ARBA" id="ARBA00022475"/>
    </source>
</evidence>
<evidence type="ECO:0000256" key="5">
    <source>
        <dbReference type="ARBA" id="ARBA00022725"/>
    </source>
</evidence>
<dbReference type="Gene3D" id="1.20.1070.10">
    <property type="entry name" value="Rhodopsin 7-helix transmembrane proteins"/>
    <property type="match status" value="1"/>
</dbReference>
<keyword evidence="7" id="KW-0297">G-protein coupled receptor</keyword>
<dbReference type="GO" id="GO:0004930">
    <property type="term" value="F:G protein-coupled receptor activity"/>
    <property type="evidence" value="ECO:0007669"/>
    <property type="project" value="UniProtKB-KW"/>
</dbReference>
<dbReference type="AlphaFoldDB" id="A0AA41N774"/>
<keyword evidence="10" id="KW-0807">Transducer</keyword>
<evidence type="ECO:0000256" key="3">
    <source>
        <dbReference type="ARBA" id="ARBA00022606"/>
    </source>
</evidence>
<feature type="transmembrane region" description="Helical" evidence="11">
    <location>
        <begin position="23"/>
        <end position="41"/>
    </location>
</feature>
<dbReference type="InterPro" id="IPR017452">
    <property type="entry name" value="GPCR_Rhodpsn_7TM"/>
</dbReference>
<keyword evidence="6 11" id="KW-1133">Transmembrane helix</keyword>
<feature type="domain" description="G-protein coupled receptors family 1 profile" evidence="12">
    <location>
        <begin position="1"/>
        <end position="92"/>
    </location>
</feature>
<feature type="transmembrane region" description="Helical" evidence="11">
    <location>
        <begin position="73"/>
        <end position="91"/>
    </location>
</feature>
<dbReference type="InterPro" id="IPR050516">
    <property type="entry name" value="Olfactory_GPCR"/>
</dbReference>
<keyword evidence="5" id="KW-0552">Olfaction</keyword>
<keyword evidence="8 11" id="KW-0472">Membrane</keyword>
<proteinExistence type="predicted"/>
<keyword evidence="4 11" id="KW-0812">Transmembrane</keyword>
<dbReference type="EMBL" id="JAATJV010397805">
    <property type="protein sequence ID" value="MBZ3885085.1"/>
    <property type="molecule type" value="Genomic_DNA"/>
</dbReference>
<sequence length="92" mass="10390">MAWDHYVSICQPLQYPIIMNPQLCVHMTLTSLLSGLVYAGVHMGNTFWLSFCQSNVVHQFFCDVTSLLRLSCYNTTSNIVLILLSAVVFWGS</sequence>
<organism evidence="13 14">
    <name type="scientific">Sciurus carolinensis</name>
    <name type="common">Eastern gray squirrel</name>
    <dbReference type="NCBI Taxonomy" id="30640"/>
    <lineage>
        <taxon>Eukaryota</taxon>
        <taxon>Metazoa</taxon>
        <taxon>Chordata</taxon>
        <taxon>Craniata</taxon>
        <taxon>Vertebrata</taxon>
        <taxon>Euteleostomi</taxon>
        <taxon>Mammalia</taxon>
        <taxon>Eutheria</taxon>
        <taxon>Euarchontoglires</taxon>
        <taxon>Glires</taxon>
        <taxon>Rodentia</taxon>
        <taxon>Sciuromorpha</taxon>
        <taxon>Sciuridae</taxon>
        <taxon>Sciurinae</taxon>
        <taxon>Sciurini</taxon>
        <taxon>Sciurus</taxon>
    </lineage>
</organism>
<evidence type="ECO:0000313" key="14">
    <source>
        <dbReference type="Proteomes" id="UP001166674"/>
    </source>
</evidence>
<evidence type="ECO:0000313" key="13">
    <source>
        <dbReference type="EMBL" id="MBZ3885085.1"/>
    </source>
</evidence>
<evidence type="ECO:0000259" key="12">
    <source>
        <dbReference type="PROSITE" id="PS50262"/>
    </source>
</evidence>
<keyword evidence="9 13" id="KW-0675">Receptor</keyword>
<protein>
    <submittedName>
        <fullName evidence="13">Olfactory receptor 14C36</fullName>
    </submittedName>
</protein>
<evidence type="ECO:0000256" key="9">
    <source>
        <dbReference type="ARBA" id="ARBA00023170"/>
    </source>
</evidence>
<evidence type="ECO:0000256" key="11">
    <source>
        <dbReference type="SAM" id="Phobius"/>
    </source>
</evidence>
<dbReference type="InterPro" id="IPR000725">
    <property type="entry name" value="Olfact_rcpt"/>
</dbReference>
<evidence type="ECO:0000256" key="4">
    <source>
        <dbReference type="ARBA" id="ARBA00022692"/>
    </source>
</evidence>
<dbReference type="GO" id="GO:0005886">
    <property type="term" value="C:plasma membrane"/>
    <property type="evidence" value="ECO:0007669"/>
    <property type="project" value="UniProtKB-SubCell"/>
</dbReference>
<gene>
    <name evidence="13" type="ORF">SUZIE_181180</name>
</gene>
<dbReference type="Pfam" id="PF13853">
    <property type="entry name" value="7tm_4"/>
    <property type="match status" value="1"/>
</dbReference>
<evidence type="ECO:0000256" key="6">
    <source>
        <dbReference type="ARBA" id="ARBA00022989"/>
    </source>
</evidence>
<evidence type="ECO:0000256" key="7">
    <source>
        <dbReference type="ARBA" id="ARBA00023040"/>
    </source>
</evidence>
<accession>A0AA41N774</accession>
<dbReference type="PRINTS" id="PR00245">
    <property type="entry name" value="OLFACTORYR"/>
</dbReference>